<feature type="transmembrane region" description="Helical" evidence="4">
    <location>
        <begin position="127"/>
        <end position="143"/>
    </location>
</feature>
<organism evidence="5 6">
    <name type="scientific">Candidatus Nomurabacteria bacterium RIFCSPLOWO2_02_FULL_40_10</name>
    <dbReference type="NCBI Taxonomy" id="1801786"/>
    <lineage>
        <taxon>Bacteria</taxon>
        <taxon>Candidatus Nomuraibacteriota</taxon>
    </lineage>
</organism>
<sequence length="673" mass="78169">MAKLINFFETKKALPLLLVLFLTTLVYSNIFTNDFIWDDPDFYANWPALYAFKSLPELLSGHLPPQHAGIFRPLRSVTQLFIVQTFGNIDSPNQQTTKFIYNLISLLIHLVSILAVYLIIELIFEKKLLAFLTALFFGLHPIHTEAITYFTTSIDIIGLIFLLWAIYFYLKSRKLKNNLLYFWSVTFAFLAYFFYEITLILPLFLILIDLFKNNWQISALKEKIKIYLPYWLGLGLWLFFRLTLPVGMRLYSTQNEFNLYDRLFTASKTVFKYLYLLFIPYPLNVYHQITIAENIWEPKVVLTILGIIFLVLTALVLTKKWPIISLAIFWFFLALAPVSNIFPTGMILAEKYAYLSSIASCLVLAYLVFSLLKNENKIIKVSGVIFLLIISLGYGTITYARNFDWKDNETLWQKTLTQRPDYGRVYNNLGFVYYKQKNYDLALQYFQKAKEREPNLAHIYYNLGNVYDELGDYQTAIANYEKVLALGYRFAETYNNLGTIWQKIDNFEKARYYYEEALRRDKNYYLAYSNLGVLDLLAENYPSAQKYFEQALALNDDFGQAHHGLAVSLLNQGKTNEAMTHYKISMKLSPELTDNYNHLAFIYNQQGESEKALEILKNGVTANPNDVELHTNYGILLANNGQYQQAIAELQAALAIDPNYQEAKKVLEQIGQK</sequence>
<keyword evidence="4" id="KW-1133">Transmembrane helix</keyword>
<gene>
    <name evidence="5" type="ORF">A3H53_02230</name>
</gene>
<reference evidence="5 6" key="1">
    <citation type="journal article" date="2016" name="Nat. Commun.">
        <title>Thousands of microbial genomes shed light on interconnected biogeochemical processes in an aquifer system.</title>
        <authorList>
            <person name="Anantharaman K."/>
            <person name="Brown C.T."/>
            <person name="Hug L.A."/>
            <person name="Sharon I."/>
            <person name="Castelle C.J."/>
            <person name="Probst A.J."/>
            <person name="Thomas B.C."/>
            <person name="Singh A."/>
            <person name="Wilkins M.J."/>
            <person name="Karaoz U."/>
            <person name="Brodie E.L."/>
            <person name="Williams K.H."/>
            <person name="Hubbard S.S."/>
            <person name="Banfield J.F."/>
        </authorList>
    </citation>
    <scope>NUCLEOTIDE SEQUENCE [LARGE SCALE GENOMIC DNA]</scope>
</reference>
<dbReference type="EMBL" id="MFVK01000038">
    <property type="protein sequence ID" value="OGI98291.1"/>
    <property type="molecule type" value="Genomic_DNA"/>
</dbReference>
<evidence type="ECO:0000313" key="6">
    <source>
        <dbReference type="Proteomes" id="UP000176479"/>
    </source>
</evidence>
<feature type="transmembrane region" description="Helical" evidence="4">
    <location>
        <begin position="228"/>
        <end position="251"/>
    </location>
</feature>
<name>A0A1F6XVX9_9BACT</name>
<evidence type="ECO:0000256" key="2">
    <source>
        <dbReference type="ARBA" id="ARBA00022803"/>
    </source>
</evidence>
<dbReference type="Pfam" id="PF07719">
    <property type="entry name" value="TPR_2"/>
    <property type="match status" value="1"/>
</dbReference>
<feature type="transmembrane region" description="Helical" evidence="4">
    <location>
        <begin position="324"/>
        <end position="346"/>
    </location>
</feature>
<protein>
    <submittedName>
        <fullName evidence="5">Uncharacterized protein</fullName>
    </submittedName>
</protein>
<evidence type="ECO:0000256" key="3">
    <source>
        <dbReference type="PROSITE-ProRule" id="PRU00339"/>
    </source>
</evidence>
<feature type="transmembrane region" description="Helical" evidence="4">
    <location>
        <begin position="149"/>
        <end position="170"/>
    </location>
</feature>
<feature type="repeat" description="TPR" evidence="3">
    <location>
        <begin position="593"/>
        <end position="626"/>
    </location>
</feature>
<dbReference type="InterPro" id="IPR052346">
    <property type="entry name" value="O-mannosyl-transferase_TMTC"/>
</dbReference>
<dbReference type="AlphaFoldDB" id="A0A1F6XVX9"/>
<keyword evidence="1" id="KW-0677">Repeat</keyword>
<dbReference type="Pfam" id="PF13424">
    <property type="entry name" value="TPR_12"/>
    <property type="match status" value="1"/>
</dbReference>
<dbReference type="SMART" id="SM00671">
    <property type="entry name" value="SEL1"/>
    <property type="match status" value="4"/>
</dbReference>
<feature type="transmembrane region" description="Helical" evidence="4">
    <location>
        <begin position="99"/>
        <end position="120"/>
    </location>
</feature>
<dbReference type="SUPFAM" id="SSF81901">
    <property type="entry name" value="HCP-like"/>
    <property type="match status" value="1"/>
</dbReference>
<feature type="repeat" description="TPR" evidence="3">
    <location>
        <begin position="491"/>
        <end position="524"/>
    </location>
</feature>
<dbReference type="InterPro" id="IPR013105">
    <property type="entry name" value="TPR_2"/>
</dbReference>
<dbReference type="PROSITE" id="PS50293">
    <property type="entry name" value="TPR_REGION"/>
    <property type="match status" value="4"/>
</dbReference>
<dbReference type="Gene3D" id="1.25.40.10">
    <property type="entry name" value="Tetratricopeptide repeat domain"/>
    <property type="match status" value="1"/>
</dbReference>
<dbReference type="InterPro" id="IPR019734">
    <property type="entry name" value="TPR_rpt"/>
</dbReference>
<dbReference type="Pfam" id="PF13371">
    <property type="entry name" value="TPR_9"/>
    <property type="match status" value="1"/>
</dbReference>
<dbReference type="SMART" id="SM00028">
    <property type="entry name" value="TPR"/>
    <property type="match status" value="7"/>
</dbReference>
<feature type="transmembrane region" description="Helical" evidence="4">
    <location>
        <begin position="381"/>
        <end position="400"/>
    </location>
</feature>
<dbReference type="PANTHER" id="PTHR44227">
    <property type="match status" value="1"/>
</dbReference>
<feature type="transmembrane region" description="Helical" evidence="4">
    <location>
        <begin position="263"/>
        <end position="280"/>
    </location>
</feature>
<dbReference type="Pfam" id="PF13432">
    <property type="entry name" value="TPR_16"/>
    <property type="match status" value="1"/>
</dbReference>
<dbReference type="PROSITE" id="PS50005">
    <property type="entry name" value="TPR"/>
    <property type="match status" value="6"/>
</dbReference>
<dbReference type="InterPro" id="IPR011990">
    <property type="entry name" value="TPR-like_helical_dom_sf"/>
</dbReference>
<accession>A0A1F6XVX9</accession>
<feature type="repeat" description="TPR" evidence="3">
    <location>
        <begin position="457"/>
        <end position="490"/>
    </location>
</feature>
<feature type="repeat" description="TPR" evidence="3">
    <location>
        <begin position="627"/>
        <end position="660"/>
    </location>
</feature>
<keyword evidence="4" id="KW-0812">Transmembrane</keyword>
<dbReference type="Proteomes" id="UP000176479">
    <property type="component" value="Unassembled WGS sequence"/>
</dbReference>
<feature type="transmembrane region" description="Helical" evidence="4">
    <location>
        <begin position="352"/>
        <end position="369"/>
    </location>
</feature>
<dbReference type="PANTHER" id="PTHR44227:SF3">
    <property type="entry name" value="PROTEIN O-MANNOSYL-TRANSFERASE TMTC4"/>
    <property type="match status" value="1"/>
</dbReference>
<feature type="repeat" description="TPR" evidence="3">
    <location>
        <begin position="525"/>
        <end position="558"/>
    </location>
</feature>
<dbReference type="InterPro" id="IPR006597">
    <property type="entry name" value="Sel1-like"/>
</dbReference>
<evidence type="ECO:0000256" key="4">
    <source>
        <dbReference type="SAM" id="Phobius"/>
    </source>
</evidence>
<keyword evidence="4" id="KW-0472">Membrane</keyword>
<evidence type="ECO:0000313" key="5">
    <source>
        <dbReference type="EMBL" id="OGI98291.1"/>
    </source>
</evidence>
<keyword evidence="2 3" id="KW-0802">TPR repeat</keyword>
<feature type="transmembrane region" description="Helical" evidence="4">
    <location>
        <begin position="300"/>
        <end position="317"/>
    </location>
</feature>
<dbReference type="SUPFAM" id="SSF48452">
    <property type="entry name" value="TPR-like"/>
    <property type="match status" value="1"/>
</dbReference>
<feature type="repeat" description="TPR" evidence="3">
    <location>
        <begin position="423"/>
        <end position="456"/>
    </location>
</feature>
<comment type="caution">
    <text evidence="5">The sequence shown here is derived from an EMBL/GenBank/DDBJ whole genome shotgun (WGS) entry which is preliminary data.</text>
</comment>
<evidence type="ECO:0000256" key="1">
    <source>
        <dbReference type="ARBA" id="ARBA00022737"/>
    </source>
</evidence>
<feature type="transmembrane region" description="Helical" evidence="4">
    <location>
        <begin position="182"/>
        <end position="208"/>
    </location>
</feature>
<proteinExistence type="predicted"/>